<evidence type="ECO:0000256" key="1">
    <source>
        <dbReference type="SAM" id="MobiDB-lite"/>
    </source>
</evidence>
<comment type="caution">
    <text evidence="4">The sequence shown here is derived from an EMBL/GenBank/DDBJ whole genome shotgun (WGS) entry which is preliminary data.</text>
</comment>
<keyword evidence="5" id="KW-1185">Reference proteome</keyword>
<reference evidence="4 5" key="1">
    <citation type="submission" date="2018-09" db="EMBL/GenBank/DDBJ databases">
        <title>A high-quality reference genome of wild soybean provides a powerful tool to mine soybean genomes.</title>
        <authorList>
            <person name="Xie M."/>
            <person name="Chung C.Y.L."/>
            <person name="Li M.-W."/>
            <person name="Wong F.-L."/>
            <person name="Chan T.-F."/>
            <person name="Lam H.-M."/>
        </authorList>
    </citation>
    <scope>NUCLEOTIDE SEQUENCE [LARGE SCALE GENOMIC DNA]</scope>
    <source>
        <strain evidence="5">cv. W05</strain>
        <tissue evidence="4">Hypocotyl of etiolated seedlings</tissue>
    </source>
</reference>
<feature type="domain" description="FAR1" evidence="2">
    <location>
        <begin position="97"/>
        <end position="185"/>
    </location>
</feature>
<evidence type="ECO:0000313" key="5">
    <source>
        <dbReference type="Proteomes" id="UP000289340"/>
    </source>
</evidence>
<sequence>MNENDHEEEDDNDVIEVYENEHEEEDDARLEDEDEVDCEVQNDDYGDYDDFWIPSLLKDECISFETIVDIRQFDMEKMSVEDVSRLDFAELELAYVFYCWYAKIIDFSIRKSHIVRNTCRETLQQTFVCSCAGYRRDKGSTSNTRKRREKKESRCGCEVIFHVHVHFSTGRWYVTCWNFEHNHLLLDLKLSCLLPTHSKMSTTDIMQIENYRKVGIRPLHMYASFANHCGGYDKTIVFAAAIVTDETEETYVWLLEQFLETMKGKTPCSIITDGDLAMRNAITRVMAGVFHRLCAWHLLRNALSHVGDKQVLKWLKKLILGDFEVVTFEEKWKEMIATFELEDNSWIGELYEKRMKWSPAHLREQFQRCLTYFRYRVVVADYFSTYGNEVLQTNLRSLERSVDQLLTKEMFILFQSYVSRTIKLRVVDCKEMATFSVYTIVKYYSGSVWRVSYFPSTVNFSCCCMRMQSIGLPCDQILVVLVCLNFTKLPSCLVLNRWSKSATENIKDKYADSAIYWDSQLMARYVTLVQVSREVCEAAYYDEDEYEKILHFLSNEVRRLKSNKNSEPSIDDNDEQQGHNYDDILYPVVVQTKGCGQVGIDESGKRRRIQKYGQCGGSGHNKRSCTNRPRNANVCVGGSFISSSEQTNTMCQPTYEYNYQLIIKNLFGTICFTIVMLCT</sequence>
<feature type="region of interest" description="Disordered" evidence="1">
    <location>
        <begin position="1"/>
        <end position="35"/>
    </location>
</feature>
<accession>A0A445JXQ3</accession>
<evidence type="ECO:0000259" key="2">
    <source>
        <dbReference type="Pfam" id="PF03101"/>
    </source>
</evidence>
<dbReference type="PANTHER" id="PTHR47718:SF6">
    <property type="entry name" value="PROTEIN FAR1-RELATED SEQUENCE"/>
    <property type="match status" value="1"/>
</dbReference>
<dbReference type="Proteomes" id="UP000289340">
    <property type="component" value="Chromosome 7"/>
</dbReference>
<dbReference type="Pfam" id="PF03101">
    <property type="entry name" value="FAR1"/>
    <property type="match status" value="1"/>
</dbReference>
<evidence type="ECO:0000259" key="3">
    <source>
        <dbReference type="Pfam" id="PF10551"/>
    </source>
</evidence>
<dbReference type="AlphaFoldDB" id="A0A445JXQ3"/>
<dbReference type="PANTHER" id="PTHR47718">
    <property type="entry name" value="OS01G0519700 PROTEIN"/>
    <property type="match status" value="1"/>
</dbReference>
<organism evidence="4 5">
    <name type="scientific">Glycine soja</name>
    <name type="common">Wild soybean</name>
    <dbReference type="NCBI Taxonomy" id="3848"/>
    <lineage>
        <taxon>Eukaryota</taxon>
        <taxon>Viridiplantae</taxon>
        <taxon>Streptophyta</taxon>
        <taxon>Embryophyta</taxon>
        <taxon>Tracheophyta</taxon>
        <taxon>Spermatophyta</taxon>
        <taxon>Magnoliopsida</taxon>
        <taxon>eudicotyledons</taxon>
        <taxon>Gunneridae</taxon>
        <taxon>Pentapetalae</taxon>
        <taxon>rosids</taxon>
        <taxon>fabids</taxon>
        <taxon>Fabales</taxon>
        <taxon>Fabaceae</taxon>
        <taxon>Papilionoideae</taxon>
        <taxon>50 kb inversion clade</taxon>
        <taxon>NPAAA clade</taxon>
        <taxon>indigoferoid/millettioid clade</taxon>
        <taxon>Phaseoleae</taxon>
        <taxon>Glycine</taxon>
        <taxon>Glycine subgen. Soja</taxon>
    </lineage>
</organism>
<gene>
    <name evidence="4" type="ORF">D0Y65_018098</name>
</gene>
<dbReference type="InterPro" id="IPR018289">
    <property type="entry name" value="MULE_transposase_dom"/>
</dbReference>
<evidence type="ECO:0000313" key="4">
    <source>
        <dbReference type="EMBL" id="RZC03273.1"/>
    </source>
</evidence>
<dbReference type="EMBL" id="QZWG01000007">
    <property type="protein sequence ID" value="RZC03273.1"/>
    <property type="molecule type" value="Genomic_DNA"/>
</dbReference>
<protein>
    <submittedName>
        <fullName evidence="4">Protein FAR1-RELATED SEQUENCE 5</fullName>
    </submittedName>
</protein>
<proteinExistence type="predicted"/>
<feature type="domain" description="MULE transposase" evidence="3">
    <location>
        <begin position="233"/>
        <end position="301"/>
    </location>
</feature>
<dbReference type="InterPro" id="IPR004330">
    <property type="entry name" value="FAR1_DNA_bnd_dom"/>
</dbReference>
<name>A0A445JXQ3_GLYSO</name>
<dbReference type="Pfam" id="PF10551">
    <property type="entry name" value="MULE"/>
    <property type="match status" value="1"/>
</dbReference>